<dbReference type="InterPro" id="IPR011128">
    <property type="entry name" value="G3P_DH_NAD-dep_N"/>
</dbReference>
<dbReference type="AlphaFoldDB" id="A0AAI8VAX8"/>
<dbReference type="PROSITE" id="PS00957">
    <property type="entry name" value="NAD_G3PDH"/>
    <property type="match status" value="1"/>
</dbReference>
<dbReference type="PRINTS" id="PR00077">
    <property type="entry name" value="GPDHDRGNASE"/>
</dbReference>
<evidence type="ECO:0000256" key="6">
    <source>
        <dbReference type="ARBA" id="ARBA00072861"/>
    </source>
</evidence>
<dbReference type="SUPFAM" id="SSF48179">
    <property type="entry name" value="6-phosphogluconate dehydrogenase C-terminal domain-like"/>
    <property type="match status" value="1"/>
</dbReference>
<feature type="domain" description="Glycerol-3-phosphate dehydrogenase NAD-dependent C-terminal" evidence="11">
    <location>
        <begin position="266"/>
        <end position="412"/>
    </location>
</feature>
<accession>A0AAI8VAX8</accession>
<feature type="domain" description="Glycerol-3-phosphate dehydrogenase NAD-dependent N-terminal" evidence="10">
    <location>
        <begin position="14"/>
        <end position="183"/>
    </location>
</feature>
<proteinExistence type="inferred from homology"/>
<keyword evidence="3 7" id="KW-0560">Oxidoreductase</keyword>
<evidence type="ECO:0000256" key="7">
    <source>
        <dbReference type="RuleBase" id="RU000437"/>
    </source>
</evidence>
<dbReference type="InterPro" id="IPR036291">
    <property type="entry name" value="NAD(P)-bd_dom_sf"/>
</dbReference>
<gene>
    <name evidence="12" type="ORF">KHLLAP_LOCUS2092</name>
</gene>
<evidence type="ECO:0000256" key="2">
    <source>
        <dbReference type="ARBA" id="ARBA00013218"/>
    </source>
</evidence>
<dbReference type="Pfam" id="PF01210">
    <property type="entry name" value="NAD_Gly3P_dh_N"/>
    <property type="match status" value="1"/>
</dbReference>
<dbReference type="EC" id="1.1.1.8" evidence="2 8"/>
<evidence type="ECO:0000259" key="11">
    <source>
        <dbReference type="Pfam" id="PF07479"/>
    </source>
</evidence>
<dbReference type="Gene3D" id="3.40.50.720">
    <property type="entry name" value="NAD(P)-binding Rossmann-like Domain"/>
    <property type="match status" value="1"/>
</dbReference>
<protein>
    <recommendedName>
        <fullName evidence="6 8">Glycerol-3-phosphate dehydrogenase [NAD(+)]</fullName>
        <ecNumber evidence="2 8">1.1.1.8</ecNumber>
    </recommendedName>
</protein>
<dbReference type="GO" id="GO:0005829">
    <property type="term" value="C:cytosol"/>
    <property type="evidence" value="ECO:0007669"/>
    <property type="project" value="TreeGrafter"/>
</dbReference>
<dbReference type="InterPro" id="IPR013328">
    <property type="entry name" value="6PGD_dom2"/>
</dbReference>
<dbReference type="PANTHER" id="PTHR11728">
    <property type="entry name" value="GLYCEROL-3-PHOSPHATE DEHYDROGENASE"/>
    <property type="match status" value="1"/>
</dbReference>
<dbReference type="FunFam" id="1.10.1040.10:FF:000004">
    <property type="entry name" value="Glycerol-3-phosphate dehydrogenase [NAD(+)]"/>
    <property type="match status" value="1"/>
</dbReference>
<dbReference type="EMBL" id="CAUWAG010000003">
    <property type="protein sequence ID" value="CAJ2501624.1"/>
    <property type="molecule type" value="Genomic_DNA"/>
</dbReference>
<dbReference type="GO" id="GO:0005975">
    <property type="term" value="P:carbohydrate metabolic process"/>
    <property type="evidence" value="ECO:0007669"/>
    <property type="project" value="InterPro"/>
</dbReference>
<keyword evidence="13" id="KW-1185">Reference proteome</keyword>
<dbReference type="GO" id="GO:0005634">
    <property type="term" value="C:nucleus"/>
    <property type="evidence" value="ECO:0007669"/>
    <property type="project" value="TreeGrafter"/>
</dbReference>
<dbReference type="InterPro" id="IPR006109">
    <property type="entry name" value="G3P_DH_NAD-dep_C"/>
</dbReference>
<comment type="catalytic activity">
    <reaction evidence="5 8">
        <text>sn-glycerol 3-phosphate + NAD(+) = dihydroxyacetone phosphate + NADH + H(+)</text>
        <dbReference type="Rhea" id="RHEA:11092"/>
        <dbReference type="ChEBI" id="CHEBI:15378"/>
        <dbReference type="ChEBI" id="CHEBI:57540"/>
        <dbReference type="ChEBI" id="CHEBI:57597"/>
        <dbReference type="ChEBI" id="CHEBI:57642"/>
        <dbReference type="ChEBI" id="CHEBI:57945"/>
        <dbReference type="EC" id="1.1.1.8"/>
    </reaction>
</comment>
<feature type="compositionally biased region" description="Low complexity" evidence="9">
    <location>
        <begin position="190"/>
        <end position="204"/>
    </location>
</feature>
<dbReference type="GO" id="GO:0051287">
    <property type="term" value="F:NAD binding"/>
    <property type="evidence" value="ECO:0007669"/>
    <property type="project" value="UniProtKB-UniRule"/>
</dbReference>
<evidence type="ECO:0000313" key="13">
    <source>
        <dbReference type="Proteomes" id="UP001295740"/>
    </source>
</evidence>
<dbReference type="GO" id="GO:0141152">
    <property type="term" value="F:glycerol-3-phosphate dehydrogenase (NAD+) activity"/>
    <property type="evidence" value="ECO:0007669"/>
    <property type="project" value="UniProtKB-UniRule"/>
</dbReference>
<evidence type="ECO:0000256" key="3">
    <source>
        <dbReference type="ARBA" id="ARBA00023002"/>
    </source>
</evidence>
<dbReference type="Pfam" id="PF07479">
    <property type="entry name" value="NAD_Gly3P_dh_C"/>
    <property type="match status" value="1"/>
</dbReference>
<evidence type="ECO:0000313" key="12">
    <source>
        <dbReference type="EMBL" id="CAJ2501624.1"/>
    </source>
</evidence>
<dbReference type="InterPro" id="IPR008927">
    <property type="entry name" value="6-PGluconate_DH-like_C_sf"/>
</dbReference>
<dbReference type="InterPro" id="IPR006168">
    <property type="entry name" value="G3P_DH_NAD-dep"/>
</dbReference>
<comment type="caution">
    <text evidence="12">The sequence shown here is derived from an EMBL/GenBank/DDBJ whole genome shotgun (WGS) entry which is preliminary data.</text>
</comment>
<evidence type="ECO:0000256" key="1">
    <source>
        <dbReference type="ARBA" id="ARBA00011009"/>
    </source>
</evidence>
<name>A0AAI8VAX8_9PEZI</name>
<comment type="similarity">
    <text evidence="1 7">Belongs to the NAD-dependent glycerol-3-phosphate dehydrogenase family.</text>
</comment>
<evidence type="ECO:0000256" key="4">
    <source>
        <dbReference type="ARBA" id="ARBA00023027"/>
    </source>
</evidence>
<evidence type="ECO:0000256" key="9">
    <source>
        <dbReference type="SAM" id="MobiDB-lite"/>
    </source>
</evidence>
<dbReference type="Proteomes" id="UP001295740">
    <property type="component" value="Unassembled WGS sequence"/>
</dbReference>
<evidence type="ECO:0000256" key="8">
    <source>
        <dbReference type="RuleBase" id="RU361243"/>
    </source>
</evidence>
<sequence>MTPGLLSVNDKKHKVTVVGSGNWGSTIAKIVAENTKAHPELFETDVQMWVYEEEVTYDDKPQKLTNVINTHHENVKYLPGVPLPTNLIANPSLEDAVQNASILIFNLPHQFINKVCSQLKGKIVPFARGISCIKGVHVADDGVSLFSEWIGDGLNIYCGALSGANVASEIAAEKLSETTIAYDPPPMDNSRNPSRTATPRSSSPHPGTSGAELSITPLADMQHKDARGRVSKTKLVPVPQEYPPLDHETFKTLFQRPYFLVSMVSDVAGTSLGGALKNIVALGAGFVVGKGWGNNAKAAVMRVGLLEMIKFGKEFFGEAVSVSTFTEESAGVADLITSCDGGRNFNGARMCVERGVPVAEIEKTELNGQKLQGTSTAAEVNSFLKQRGLDEQYPLFTAVFDIIEGRKTVDDIPAILAKAQS</sequence>
<evidence type="ECO:0000259" key="10">
    <source>
        <dbReference type="Pfam" id="PF01210"/>
    </source>
</evidence>
<dbReference type="Gene3D" id="1.10.1040.10">
    <property type="entry name" value="N-(1-d-carboxylethyl)-l-norvaline Dehydrogenase, domain 2"/>
    <property type="match status" value="1"/>
</dbReference>
<reference evidence="12" key="1">
    <citation type="submission" date="2023-10" db="EMBL/GenBank/DDBJ databases">
        <authorList>
            <person name="Hackl T."/>
        </authorList>
    </citation>
    <scope>NUCLEOTIDE SEQUENCE</scope>
</reference>
<dbReference type="SUPFAM" id="SSF51735">
    <property type="entry name" value="NAD(P)-binding Rossmann-fold domains"/>
    <property type="match status" value="1"/>
</dbReference>
<feature type="region of interest" description="Disordered" evidence="9">
    <location>
        <begin position="178"/>
        <end position="217"/>
    </location>
</feature>
<organism evidence="12 13">
    <name type="scientific">Anthostomella pinea</name>
    <dbReference type="NCBI Taxonomy" id="933095"/>
    <lineage>
        <taxon>Eukaryota</taxon>
        <taxon>Fungi</taxon>
        <taxon>Dikarya</taxon>
        <taxon>Ascomycota</taxon>
        <taxon>Pezizomycotina</taxon>
        <taxon>Sordariomycetes</taxon>
        <taxon>Xylariomycetidae</taxon>
        <taxon>Xylariales</taxon>
        <taxon>Xylariaceae</taxon>
        <taxon>Anthostomella</taxon>
    </lineage>
</organism>
<evidence type="ECO:0000256" key="5">
    <source>
        <dbReference type="ARBA" id="ARBA00048683"/>
    </source>
</evidence>
<keyword evidence="4 7" id="KW-0520">NAD</keyword>
<dbReference type="GO" id="GO:0046168">
    <property type="term" value="P:glycerol-3-phosphate catabolic process"/>
    <property type="evidence" value="ECO:0007669"/>
    <property type="project" value="UniProtKB-UniRule"/>
</dbReference>
<dbReference type="PANTHER" id="PTHR11728:SF8">
    <property type="entry name" value="GLYCEROL-3-PHOSPHATE DEHYDROGENASE [NAD(+)]-RELATED"/>
    <property type="match status" value="1"/>
</dbReference>